<protein>
    <submittedName>
        <fullName evidence="3">Methyltransferase domain-containing protein</fullName>
    </submittedName>
</protein>
<gene>
    <name evidence="3" type="ORF">OXH18_16050</name>
</gene>
<dbReference type="Pfam" id="PF08241">
    <property type="entry name" value="Methyltransf_11"/>
    <property type="match status" value="1"/>
</dbReference>
<evidence type="ECO:0000313" key="3">
    <source>
        <dbReference type="EMBL" id="WAL58682.1"/>
    </source>
</evidence>
<keyword evidence="3" id="KW-0489">Methyltransferase</keyword>
<keyword evidence="1" id="KW-0802">TPR repeat</keyword>
<dbReference type="AlphaFoldDB" id="A0A9E9C8Q2"/>
<dbReference type="InterPro" id="IPR029063">
    <property type="entry name" value="SAM-dependent_MTases_sf"/>
</dbReference>
<dbReference type="KEGG" id="tsin:OXH18_16050"/>
<dbReference type="InterPro" id="IPR019734">
    <property type="entry name" value="TPR_rpt"/>
</dbReference>
<dbReference type="InterPro" id="IPR013216">
    <property type="entry name" value="Methyltransf_11"/>
</dbReference>
<dbReference type="PROSITE" id="PS50005">
    <property type="entry name" value="TPR"/>
    <property type="match status" value="1"/>
</dbReference>
<dbReference type="GO" id="GO:0032259">
    <property type="term" value="P:methylation"/>
    <property type="evidence" value="ECO:0007669"/>
    <property type="project" value="UniProtKB-KW"/>
</dbReference>
<dbReference type="SMART" id="SM00028">
    <property type="entry name" value="TPR"/>
    <property type="match status" value="3"/>
</dbReference>
<name>A0A9E9C8Q2_9CYAN</name>
<feature type="repeat" description="TPR" evidence="1">
    <location>
        <begin position="419"/>
        <end position="452"/>
    </location>
</feature>
<proteinExistence type="predicted"/>
<dbReference type="Gene3D" id="3.40.50.150">
    <property type="entry name" value="Vaccinia Virus protein VP39"/>
    <property type="match status" value="1"/>
</dbReference>
<keyword evidence="4" id="KW-1185">Reference proteome</keyword>
<dbReference type="SUPFAM" id="SSF53335">
    <property type="entry name" value="S-adenosyl-L-methionine-dependent methyltransferases"/>
    <property type="match status" value="1"/>
</dbReference>
<dbReference type="SUPFAM" id="SSF48452">
    <property type="entry name" value="TPR-like"/>
    <property type="match status" value="1"/>
</dbReference>
<dbReference type="Proteomes" id="UP001163152">
    <property type="component" value="Chromosome"/>
</dbReference>
<reference evidence="3" key="1">
    <citation type="submission" date="2022-12" db="EMBL/GenBank/DDBJ databases">
        <title>Polyphasic identification of a Novel Hot-Spring Cyanobacterium Ocullathermofonsia sinensis gen nov. sp. nov. and Genomic Insights on its Adaptations to the Thermal Habitat.</title>
        <authorList>
            <person name="Daroch M."/>
            <person name="Tang J."/>
            <person name="Jiang Y."/>
        </authorList>
    </citation>
    <scope>NUCLEOTIDE SEQUENCE</scope>
    <source>
        <strain evidence="3">PKUAC-SCTA174</strain>
    </source>
</reference>
<dbReference type="RefSeq" id="WP_268608109.1">
    <property type="nucleotide sequence ID" value="NZ_CP113797.1"/>
</dbReference>
<evidence type="ECO:0000259" key="2">
    <source>
        <dbReference type="Pfam" id="PF08241"/>
    </source>
</evidence>
<feature type="domain" description="Methyltransferase type 11" evidence="2">
    <location>
        <begin position="58"/>
        <end position="164"/>
    </location>
</feature>
<evidence type="ECO:0000313" key="4">
    <source>
        <dbReference type="Proteomes" id="UP001163152"/>
    </source>
</evidence>
<dbReference type="GO" id="GO:0008757">
    <property type="term" value="F:S-adenosylmethionine-dependent methyltransferase activity"/>
    <property type="evidence" value="ECO:0007669"/>
    <property type="project" value="InterPro"/>
</dbReference>
<keyword evidence="3" id="KW-0808">Transferase</keyword>
<evidence type="ECO:0000256" key="1">
    <source>
        <dbReference type="PROSITE-ProRule" id="PRU00339"/>
    </source>
</evidence>
<dbReference type="InterPro" id="IPR011990">
    <property type="entry name" value="TPR-like_helical_dom_sf"/>
</dbReference>
<dbReference type="Gene3D" id="1.25.40.10">
    <property type="entry name" value="Tetratricopeptide repeat domain"/>
    <property type="match status" value="1"/>
</dbReference>
<accession>A0A9E9C8Q2</accession>
<sequence>MKFCKVADITDWQDQEFRSISSLLGVDGFQDRKVWEHIQVYRGLQQLGLLNDNTCALGLGVGQERLIYAFTNVCSAVVATDLYNSSNWSTAAMSVEEVYDQSPFSYRRDRLTVQHMDMTQIEFPDTSFDVVWSCCSIEHVNSFADLHQVYREIHRVLKPGGVAALTTEYNLSNHHSYDPNMLFTDRYWIDHWLTGENPLIQGFELIDQPDLVLQPDPNNEPQPRRLAIKTSIPIYSRDIVLDSVAFFLRKTGDFSRDYDDRWLPLEWRQYLSACAQLQAKNVAVSESLLKPLVESEIIEPRLKVAALRRLMIALREQNKTDEMMQYCQSIVSLCASSQDTDHLLPLAHVCKRLKQWDIAQFLYEKTENSPGARDIQVVRSLLGQAECLAQQNQIQAALERAKKAQEQLPPYHPIDELIASVHHHQGIYHERLEQFREAVAAYQLALNAAPNPRMCQTLTQRLDYCQTRLKERSISYRANAKLHKFLSKLGNSIKP</sequence>
<dbReference type="CDD" id="cd02440">
    <property type="entry name" value="AdoMet_MTases"/>
    <property type="match status" value="1"/>
</dbReference>
<organism evidence="3 4">
    <name type="scientific">Thermocoleostomius sinensis A174</name>
    <dbReference type="NCBI Taxonomy" id="2016057"/>
    <lineage>
        <taxon>Bacteria</taxon>
        <taxon>Bacillati</taxon>
        <taxon>Cyanobacteriota</taxon>
        <taxon>Cyanophyceae</taxon>
        <taxon>Oculatellales</taxon>
        <taxon>Oculatellaceae</taxon>
        <taxon>Thermocoleostomius</taxon>
    </lineage>
</organism>
<dbReference type="EMBL" id="CP113797">
    <property type="protein sequence ID" value="WAL58682.1"/>
    <property type="molecule type" value="Genomic_DNA"/>
</dbReference>